<dbReference type="AlphaFoldDB" id="A0A0D9XI02"/>
<dbReference type="EnsemblPlants" id="LPERR10G02390.1">
    <property type="protein sequence ID" value="LPERR10G02390.1"/>
    <property type="gene ID" value="LPERR10G02390"/>
</dbReference>
<accession>A0A0D9XI02</accession>
<protein>
    <submittedName>
        <fullName evidence="2">Uncharacterized protein</fullName>
    </submittedName>
</protein>
<evidence type="ECO:0000313" key="2">
    <source>
        <dbReference type="EnsemblPlants" id="LPERR10G02390.1"/>
    </source>
</evidence>
<evidence type="ECO:0000313" key="3">
    <source>
        <dbReference type="Proteomes" id="UP000032180"/>
    </source>
</evidence>
<reference evidence="3" key="2">
    <citation type="submission" date="2013-12" db="EMBL/GenBank/DDBJ databases">
        <authorList>
            <person name="Yu Y."/>
            <person name="Lee S."/>
            <person name="de Baynast K."/>
            <person name="Wissotski M."/>
            <person name="Liu L."/>
            <person name="Talag J."/>
            <person name="Goicoechea J."/>
            <person name="Angelova A."/>
            <person name="Jetty R."/>
            <person name="Kudrna D."/>
            <person name="Golser W."/>
            <person name="Rivera L."/>
            <person name="Zhang J."/>
            <person name="Wing R."/>
        </authorList>
    </citation>
    <scope>NUCLEOTIDE SEQUENCE</scope>
</reference>
<keyword evidence="3" id="KW-1185">Reference proteome</keyword>
<organism evidence="2 3">
    <name type="scientific">Leersia perrieri</name>
    <dbReference type="NCBI Taxonomy" id="77586"/>
    <lineage>
        <taxon>Eukaryota</taxon>
        <taxon>Viridiplantae</taxon>
        <taxon>Streptophyta</taxon>
        <taxon>Embryophyta</taxon>
        <taxon>Tracheophyta</taxon>
        <taxon>Spermatophyta</taxon>
        <taxon>Magnoliopsida</taxon>
        <taxon>Liliopsida</taxon>
        <taxon>Poales</taxon>
        <taxon>Poaceae</taxon>
        <taxon>BOP clade</taxon>
        <taxon>Oryzoideae</taxon>
        <taxon>Oryzeae</taxon>
        <taxon>Oryzinae</taxon>
        <taxon>Leersia</taxon>
    </lineage>
</organism>
<dbReference type="Gramene" id="LPERR10G02390.1">
    <property type="protein sequence ID" value="LPERR10G02390.1"/>
    <property type="gene ID" value="LPERR10G02390"/>
</dbReference>
<reference evidence="2 3" key="1">
    <citation type="submission" date="2012-08" db="EMBL/GenBank/DDBJ databases">
        <title>Oryza genome evolution.</title>
        <authorList>
            <person name="Wing R.A."/>
        </authorList>
    </citation>
    <scope>NUCLEOTIDE SEQUENCE</scope>
</reference>
<name>A0A0D9XI02_9ORYZ</name>
<dbReference type="HOGENOM" id="CLU_1557494_0_0_1"/>
<dbReference type="Proteomes" id="UP000032180">
    <property type="component" value="Chromosome 10"/>
</dbReference>
<reference evidence="2" key="3">
    <citation type="submission" date="2015-04" db="UniProtKB">
        <authorList>
            <consortium name="EnsemblPlants"/>
        </authorList>
    </citation>
    <scope>IDENTIFICATION</scope>
</reference>
<feature type="region of interest" description="Disordered" evidence="1">
    <location>
        <begin position="54"/>
        <end position="87"/>
    </location>
</feature>
<evidence type="ECO:0000256" key="1">
    <source>
        <dbReference type="SAM" id="MobiDB-lite"/>
    </source>
</evidence>
<sequence>MVITTSLGENFRVGPAENPVERKHREYDTSKLVLSMHRSSPLRTLDRRNRQVCRRRPLGKDVSTQETLPPPVPRRSTLIPPNSSSRRWPREEIDAASFRHRQAAAVQVVPCAAPAISGISKTSIDFARGVTASNCVSCVVTALRRAARARGRRGQRIAFIFCNLVLFPVGLP</sequence>
<proteinExistence type="predicted"/>